<evidence type="ECO:0000313" key="2">
    <source>
        <dbReference type="EMBL" id="CAI9715190.1"/>
    </source>
</evidence>
<feature type="compositionally biased region" description="Low complexity" evidence="1">
    <location>
        <begin position="19"/>
        <end position="30"/>
    </location>
</feature>
<reference evidence="2" key="1">
    <citation type="submission" date="2023-08" db="EMBL/GenBank/DDBJ databases">
        <authorList>
            <person name="Alioto T."/>
            <person name="Alioto T."/>
            <person name="Gomez Garrido J."/>
        </authorList>
    </citation>
    <scope>NUCLEOTIDE SEQUENCE</scope>
</reference>
<name>A0AA36EX50_OCTVU</name>
<sequence>MILNYVNSENLPAPKLPDQEVQSSSSAVEHSSGECVQPNDPEIENKLVSFSQEALNYLCKVLYLTKEKLLSVSENDMSNQGQLTRVLYFRGGNGENVWRTA</sequence>
<feature type="region of interest" description="Disordered" evidence="1">
    <location>
        <begin position="1"/>
        <end position="40"/>
    </location>
</feature>
<accession>A0AA36EX50</accession>
<protein>
    <submittedName>
        <fullName evidence="2">Uncharacterized protein</fullName>
    </submittedName>
</protein>
<organism evidence="2 3">
    <name type="scientific">Octopus vulgaris</name>
    <name type="common">Common octopus</name>
    <dbReference type="NCBI Taxonomy" id="6645"/>
    <lineage>
        <taxon>Eukaryota</taxon>
        <taxon>Metazoa</taxon>
        <taxon>Spiralia</taxon>
        <taxon>Lophotrochozoa</taxon>
        <taxon>Mollusca</taxon>
        <taxon>Cephalopoda</taxon>
        <taxon>Coleoidea</taxon>
        <taxon>Octopodiformes</taxon>
        <taxon>Octopoda</taxon>
        <taxon>Incirrata</taxon>
        <taxon>Octopodidae</taxon>
        <taxon>Octopus</taxon>
    </lineage>
</organism>
<feature type="compositionally biased region" description="Polar residues" evidence="1">
    <location>
        <begin position="1"/>
        <end position="10"/>
    </location>
</feature>
<dbReference type="AlphaFoldDB" id="A0AA36EX50"/>
<dbReference type="EMBL" id="OX597814">
    <property type="protein sequence ID" value="CAI9715190.1"/>
    <property type="molecule type" value="Genomic_DNA"/>
</dbReference>
<dbReference type="Proteomes" id="UP001162480">
    <property type="component" value="Chromosome 1"/>
</dbReference>
<keyword evidence="3" id="KW-1185">Reference proteome</keyword>
<proteinExistence type="predicted"/>
<evidence type="ECO:0000313" key="3">
    <source>
        <dbReference type="Proteomes" id="UP001162480"/>
    </source>
</evidence>
<gene>
    <name evidence="2" type="ORF">OCTVUL_1B009734</name>
</gene>
<evidence type="ECO:0000256" key="1">
    <source>
        <dbReference type="SAM" id="MobiDB-lite"/>
    </source>
</evidence>